<keyword evidence="1" id="KW-0597">Phosphoprotein</keyword>
<dbReference type="EMBL" id="BAABFO010000007">
    <property type="protein sequence ID" value="GAA4330695.1"/>
    <property type="molecule type" value="Genomic_DNA"/>
</dbReference>
<dbReference type="PROSITE" id="PS50801">
    <property type="entry name" value="STAS"/>
    <property type="match status" value="1"/>
</dbReference>
<dbReference type="InterPro" id="IPR036513">
    <property type="entry name" value="STAS_dom_sf"/>
</dbReference>
<dbReference type="InterPro" id="IPR002645">
    <property type="entry name" value="STAS_dom"/>
</dbReference>
<dbReference type="Pfam" id="PF14361">
    <property type="entry name" value="RsbRD_N"/>
    <property type="match status" value="1"/>
</dbReference>
<organism evidence="3 4">
    <name type="scientific">Pigmentiphaga soli</name>
    <dbReference type="NCBI Taxonomy" id="1007095"/>
    <lineage>
        <taxon>Bacteria</taxon>
        <taxon>Pseudomonadati</taxon>
        <taxon>Pseudomonadota</taxon>
        <taxon>Betaproteobacteria</taxon>
        <taxon>Burkholderiales</taxon>
        <taxon>Alcaligenaceae</taxon>
        <taxon>Pigmentiphaga</taxon>
    </lineage>
</organism>
<dbReference type="CDD" id="cd07041">
    <property type="entry name" value="STAS_RsbR_RsbS_like"/>
    <property type="match status" value="1"/>
</dbReference>
<evidence type="ECO:0000313" key="3">
    <source>
        <dbReference type="EMBL" id="GAA4330695.1"/>
    </source>
</evidence>
<dbReference type="Pfam" id="PF01740">
    <property type="entry name" value="STAS"/>
    <property type="match status" value="1"/>
</dbReference>
<evidence type="ECO:0000256" key="1">
    <source>
        <dbReference type="ARBA" id="ARBA00022553"/>
    </source>
</evidence>
<gene>
    <name evidence="3" type="ORF">GCM10023144_18610</name>
</gene>
<evidence type="ECO:0000259" key="2">
    <source>
        <dbReference type="PROSITE" id="PS50801"/>
    </source>
</evidence>
<dbReference type="PANTHER" id="PTHR33745">
    <property type="entry name" value="RSBT ANTAGONIST PROTEIN RSBS-RELATED"/>
    <property type="match status" value="1"/>
</dbReference>
<protein>
    <submittedName>
        <fullName evidence="3">STAS domain-containing protein</fullName>
    </submittedName>
</protein>
<evidence type="ECO:0000313" key="4">
    <source>
        <dbReference type="Proteomes" id="UP001501671"/>
    </source>
</evidence>
<reference evidence="4" key="1">
    <citation type="journal article" date="2019" name="Int. J. Syst. Evol. Microbiol.">
        <title>The Global Catalogue of Microorganisms (GCM) 10K type strain sequencing project: providing services to taxonomists for standard genome sequencing and annotation.</title>
        <authorList>
            <consortium name="The Broad Institute Genomics Platform"/>
            <consortium name="The Broad Institute Genome Sequencing Center for Infectious Disease"/>
            <person name="Wu L."/>
            <person name="Ma J."/>
        </authorList>
    </citation>
    <scope>NUCLEOTIDE SEQUENCE [LARGE SCALE GENOMIC DNA]</scope>
    <source>
        <strain evidence="4">JCM 17666</strain>
    </source>
</reference>
<name>A0ABP8GVW0_9BURK</name>
<dbReference type="SUPFAM" id="SSF52091">
    <property type="entry name" value="SpoIIaa-like"/>
    <property type="match status" value="1"/>
</dbReference>
<keyword evidence="4" id="KW-1185">Reference proteome</keyword>
<dbReference type="InterPro" id="IPR051932">
    <property type="entry name" value="Bact_StressResp_Reg"/>
</dbReference>
<dbReference type="InterPro" id="IPR025751">
    <property type="entry name" value="RsbRD_N_dom"/>
</dbReference>
<dbReference type="PANTHER" id="PTHR33745:SF3">
    <property type="entry name" value="RSBT CO-ANTAGONIST PROTEIN RSBRC"/>
    <property type="match status" value="1"/>
</dbReference>
<dbReference type="Proteomes" id="UP001501671">
    <property type="component" value="Unassembled WGS sequence"/>
</dbReference>
<sequence>MLCRSSAFPSSPHPLTMRPENQTIASLLEKDEDEISRQWIDEYHTLAEGRASGASLAVESRALFAALKEGIRQDGTAESFNGPAWNVLRDRLAELSSTRAALGESSAVTSGFILAIKRPLFQALQRTGIDPDAKIAAIWAFSSLADRMAQWTVSIYQRTREEIIARQQNEIFELSTPVIKLWAGVLAVPLIGTLDSSRSQIVMENLLQRIVDTGSSVAIIDITGVPTVDTLVAQHLIKTVTAIRLMGAESIISGIRPQIAQTIVHLGIDLQGIVTRASLADALVEAIRMVGDSHPGGAA</sequence>
<proteinExistence type="predicted"/>
<comment type="caution">
    <text evidence="3">The sequence shown here is derived from an EMBL/GenBank/DDBJ whole genome shotgun (WGS) entry which is preliminary data.</text>
</comment>
<feature type="domain" description="STAS" evidence="2">
    <location>
        <begin position="175"/>
        <end position="290"/>
    </location>
</feature>
<dbReference type="Gene3D" id="3.30.750.24">
    <property type="entry name" value="STAS domain"/>
    <property type="match status" value="1"/>
</dbReference>
<accession>A0ABP8GVW0</accession>